<feature type="compositionally biased region" description="Low complexity" evidence="1">
    <location>
        <begin position="99"/>
        <end position="108"/>
    </location>
</feature>
<organism evidence="2 3">
    <name type="scientific">Penicillium canariense</name>
    <dbReference type="NCBI Taxonomy" id="189055"/>
    <lineage>
        <taxon>Eukaryota</taxon>
        <taxon>Fungi</taxon>
        <taxon>Dikarya</taxon>
        <taxon>Ascomycota</taxon>
        <taxon>Pezizomycotina</taxon>
        <taxon>Eurotiomycetes</taxon>
        <taxon>Eurotiomycetidae</taxon>
        <taxon>Eurotiales</taxon>
        <taxon>Aspergillaceae</taxon>
        <taxon>Penicillium</taxon>
    </lineage>
</organism>
<dbReference type="GeneID" id="81422402"/>
<dbReference type="AlphaFoldDB" id="A0A9W9ICV2"/>
<accession>A0A9W9ICV2</accession>
<feature type="compositionally biased region" description="Polar residues" evidence="1">
    <location>
        <begin position="75"/>
        <end position="85"/>
    </location>
</feature>
<feature type="region of interest" description="Disordered" evidence="1">
    <location>
        <begin position="63"/>
        <end position="116"/>
    </location>
</feature>
<dbReference type="OrthoDB" id="5403747at2759"/>
<evidence type="ECO:0000313" key="3">
    <source>
        <dbReference type="Proteomes" id="UP001149163"/>
    </source>
</evidence>
<proteinExistence type="predicted"/>
<evidence type="ECO:0000256" key="1">
    <source>
        <dbReference type="SAM" id="MobiDB-lite"/>
    </source>
</evidence>
<dbReference type="Proteomes" id="UP001149163">
    <property type="component" value="Unassembled WGS sequence"/>
</dbReference>
<comment type="caution">
    <text evidence="2">The sequence shown here is derived from an EMBL/GenBank/DDBJ whole genome shotgun (WGS) entry which is preliminary data.</text>
</comment>
<sequence>MPPTTPTRSTDGMLGMSVSETRLLLNALICLDDQTGKVDFHQLGARSGITLASARTMYSKALRKLDRLNPGPGTDSATGQASPSAARSPGRPRQRQVETTSATSATDTAEPEGTEH</sequence>
<gene>
    <name evidence="2" type="ORF">N7482_001101</name>
</gene>
<dbReference type="EMBL" id="JAPQKN010000001">
    <property type="protein sequence ID" value="KAJ5175224.1"/>
    <property type="molecule type" value="Genomic_DNA"/>
</dbReference>
<evidence type="ECO:0000313" key="2">
    <source>
        <dbReference type="EMBL" id="KAJ5175224.1"/>
    </source>
</evidence>
<reference evidence="2" key="1">
    <citation type="submission" date="2022-11" db="EMBL/GenBank/DDBJ databases">
        <authorList>
            <person name="Petersen C."/>
        </authorList>
    </citation>
    <scope>NUCLEOTIDE SEQUENCE</scope>
    <source>
        <strain evidence="2">IBT 26290</strain>
    </source>
</reference>
<protein>
    <submittedName>
        <fullName evidence="2">Uncharacterized protein</fullName>
    </submittedName>
</protein>
<dbReference type="RefSeq" id="XP_056546832.1">
    <property type="nucleotide sequence ID" value="XM_056683226.1"/>
</dbReference>
<name>A0A9W9ICV2_9EURO</name>
<keyword evidence="3" id="KW-1185">Reference proteome</keyword>
<reference evidence="2" key="2">
    <citation type="journal article" date="2023" name="IMA Fungus">
        <title>Comparative genomic study of the Penicillium genus elucidates a diverse pangenome and 15 lateral gene transfer events.</title>
        <authorList>
            <person name="Petersen C."/>
            <person name="Sorensen T."/>
            <person name="Nielsen M.R."/>
            <person name="Sondergaard T.E."/>
            <person name="Sorensen J.L."/>
            <person name="Fitzpatrick D.A."/>
            <person name="Frisvad J.C."/>
            <person name="Nielsen K.L."/>
        </authorList>
    </citation>
    <scope>NUCLEOTIDE SEQUENCE</scope>
    <source>
        <strain evidence="2">IBT 26290</strain>
    </source>
</reference>